<protein>
    <submittedName>
        <fullName evidence="1">Uncharacterized protein</fullName>
    </submittedName>
</protein>
<dbReference type="AlphaFoldDB" id="A0A6L5XBD9"/>
<organism evidence="1 2">
    <name type="scientific">Porcincola intestinalis</name>
    <dbReference type="NCBI Taxonomy" id="2606632"/>
    <lineage>
        <taxon>Bacteria</taxon>
        <taxon>Bacillati</taxon>
        <taxon>Bacillota</taxon>
        <taxon>Clostridia</taxon>
        <taxon>Lachnospirales</taxon>
        <taxon>Lachnospiraceae</taxon>
        <taxon>Porcincola</taxon>
    </lineage>
</organism>
<accession>A0A6L5XBD9</accession>
<keyword evidence="2" id="KW-1185">Reference proteome</keyword>
<gene>
    <name evidence="1" type="ORF">FYJ35_12360</name>
</gene>
<reference evidence="1 2" key="1">
    <citation type="submission" date="2019-08" db="EMBL/GenBank/DDBJ databases">
        <title>In-depth cultivation of the pig gut microbiome towards novel bacterial diversity and tailored functional studies.</title>
        <authorList>
            <person name="Wylensek D."/>
            <person name="Hitch T.C.A."/>
            <person name="Clavel T."/>
        </authorList>
    </citation>
    <scope>NUCLEOTIDE SEQUENCE [LARGE SCALE GENOMIC DNA]</scope>
    <source>
        <strain evidence="1 2">Oil+RF-744-WCA-WT-11</strain>
    </source>
</reference>
<dbReference type="RefSeq" id="WP_154527030.1">
    <property type="nucleotide sequence ID" value="NZ_JAQYJL010000028.1"/>
</dbReference>
<sequence length="88" mass="10743">MRIWAKEWQNSHLLRDLTIEDTSDETRTHKVFHAIDEICEKFDLQHPIWLDSTIRDFQRHARCRFGKDAFTEEVPFDYLEIQVLEEDH</sequence>
<name>A0A6L5XBD9_9FIRM</name>
<comment type="caution">
    <text evidence="1">The sequence shown here is derived from an EMBL/GenBank/DDBJ whole genome shotgun (WGS) entry which is preliminary data.</text>
</comment>
<dbReference type="Proteomes" id="UP000481852">
    <property type="component" value="Unassembled WGS sequence"/>
</dbReference>
<proteinExistence type="predicted"/>
<evidence type="ECO:0000313" key="2">
    <source>
        <dbReference type="Proteomes" id="UP000481852"/>
    </source>
</evidence>
<evidence type="ECO:0000313" key="1">
    <source>
        <dbReference type="EMBL" id="MSS15812.1"/>
    </source>
</evidence>
<dbReference type="EMBL" id="VULZ01000015">
    <property type="protein sequence ID" value="MSS15812.1"/>
    <property type="molecule type" value="Genomic_DNA"/>
</dbReference>